<feature type="compositionally biased region" description="Basic residues" evidence="1">
    <location>
        <begin position="8"/>
        <end position="17"/>
    </location>
</feature>
<organism evidence="2">
    <name type="scientific">uncultured Blastococcus sp</name>
    <dbReference type="NCBI Taxonomy" id="217144"/>
    <lineage>
        <taxon>Bacteria</taxon>
        <taxon>Bacillati</taxon>
        <taxon>Actinomycetota</taxon>
        <taxon>Actinomycetes</taxon>
        <taxon>Geodermatophilales</taxon>
        <taxon>Geodermatophilaceae</taxon>
        <taxon>Blastococcus</taxon>
        <taxon>environmental samples</taxon>
    </lineage>
</organism>
<reference evidence="2" key="1">
    <citation type="submission" date="2020-02" db="EMBL/GenBank/DDBJ databases">
        <authorList>
            <person name="Meier V. D."/>
        </authorList>
    </citation>
    <scope>NUCLEOTIDE SEQUENCE</scope>
    <source>
        <strain evidence="2">AVDCRST_MAG52</strain>
    </source>
</reference>
<feature type="region of interest" description="Disordered" evidence="1">
    <location>
        <begin position="1"/>
        <end position="84"/>
    </location>
</feature>
<sequence>VDDPHDRRGGRRARSPRLRGDPGRRPHQTPPTRRHRQPRLDPGRRRRLPRRRARRGQRPARGHRPALLRRPRLRPASDPARAVM</sequence>
<dbReference type="AlphaFoldDB" id="A0A6J4I4H4"/>
<feature type="non-terminal residue" evidence="2">
    <location>
        <position position="1"/>
    </location>
</feature>
<feature type="compositionally biased region" description="Low complexity" evidence="1">
    <location>
        <begin position="74"/>
        <end position="84"/>
    </location>
</feature>
<protein>
    <submittedName>
        <fullName evidence="2">Uncharacterized protein</fullName>
    </submittedName>
</protein>
<evidence type="ECO:0000256" key="1">
    <source>
        <dbReference type="SAM" id="MobiDB-lite"/>
    </source>
</evidence>
<name>A0A6J4I4H4_9ACTN</name>
<feature type="compositionally biased region" description="Basic residues" evidence="1">
    <location>
        <begin position="44"/>
        <end position="73"/>
    </location>
</feature>
<gene>
    <name evidence="2" type="ORF">AVDCRST_MAG52-1570</name>
</gene>
<feature type="non-terminal residue" evidence="2">
    <location>
        <position position="84"/>
    </location>
</feature>
<dbReference type="EMBL" id="CADCTN010000104">
    <property type="protein sequence ID" value="CAA9240032.1"/>
    <property type="molecule type" value="Genomic_DNA"/>
</dbReference>
<proteinExistence type="predicted"/>
<accession>A0A6J4I4H4</accession>
<evidence type="ECO:0000313" key="2">
    <source>
        <dbReference type="EMBL" id="CAA9240032.1"/>
    </source>
</evidence>